<dbReference type="GO" id="GO:0016791">
    <property type="term" value="F:phosphatase activity"/>
    <property type="evidence" value="ECO:0007669"/>
    <property type="project" value="TreeGrafter"/>
</dbReference>
<dbReference type="Pfam" id="PF00498">
    <property type="entry name" value="FHA"/>
    <property type="match status" value="1"/>
</dbReference>
<name>A0A7C4QQT4_9PLAN</name>
<dbReference type="Pfam" id="PF07228">
    <property type="entry name" value="SpoIIE"/>
    <property type="match status" value="1"/>
</dbReference>
<dbReference type="SMART" id="SM00065">
    <property type="entry name" value="GAF"/>
    <property type="match status" value="1"/>
</dbReference>
<dbReference type="InterPro" id="IPR000253">
    <property type="entry name" value="FHA_dom"/>
</dbReference>
<dbReference type="CDD" id="cd00060">
    <property type="entry name" value="FHA"/>
    <property type="match status" value="1"/>
</dbReference>
<dbReference type="InterPro" id="IPR003018">
    <property type="entry name" value="GAF"/>
</dbReference>
<dbReference type="PANTHER" id="PTHR43156:SF2">
    <property type="entry name" value="STAGE II SPORULATION PROTEIN E"/>
    <property type="match status" value="1"/>
</dbReference>
<keyword evidence="1" id="KW-0378">Hydrolase</keyword>
<dbReference type="EMBL" id="DSVQ01000019">
    <property type="protein sequence ID" value="HGT41227.1"/>
    <property type="molecule type" value="Genomic_DNA"/>
</dbReference>
<dbReference type="Gene3D" id="2.60.200.20">
    <property type="match status" value="1"/>
</dbReference>
<evidence type="ECO:0000313" key="3">
    <source>
        <dbReference type="EMBL" id="HGT41227.1"/>
    </source>
</evidence>
<dbReference type="Gene3D" id="3.30.450.40">
    <property type="match status" value="1"/>
</dbReference>
<dbReference type="InterPro" id="IPR001932">
    <property type="entry name" value="PPM-type_phosphatase-like_dom"/>
</dbReference>
<proteinExistence type="predicted"/>
<feature type="domain" description="FHA" evidence="2">
    <location>
        <begin position="39"/>
        <end position="88"/>
    </location>
</feature>
<accession>A0A7C4QQT4</accession>
<dbReference type="Pfam" id="PF13185">
    <property type="entry name" value="GAF_2"/>
    <property type="match status" value="1"/>
</dbReference>
<gene>
    <name evidence="3" type="ORF">ENS64_18420</name>
</gene>
<dbReference type="InterPro" id="IPR008984">
    <property type="entry name" value="SMAD_FHA_dom_sf"/>
</dbReference>
<dbReference type="SUPFAM" id="SSF81606">
    <property type="entry name" value="PP2C-like"/>
    <property type="match status" value="1"/>
</dbReference>
<dbReference type="AlphaFoldDB" id="A0A7C4QQT4"/>
<sequence length="586" mass="63933">MTVSRRDGNARRGYRAVAVLKLLQGGAAVQVIPLTKERIVIGRHPHCQIVLDNPAVSRHHAQILENHGTYFLEDLRSRNGTQLNGAPVQGRSELHDGDQIQLCDFRFEFLEISDGPVDAGASAKTQLSKGSPSSRQRETIAVDMDAAAVESSSSIITSLDADSVRTVRLNVRPEVKLKAVLEISSALGSVLKMNQVLPQILDSLFKIFPQADWGAILLRDPEHHRLTVRASKARRAGDDDNVPVSMTVVQHAMQQRQAVLSADAVRDKRFDTSQSVLELQIRSVMCAPLLEPNGEALGVIQVSTNSLAQPFTSEDLELLASVATQCAMAVTNASLHESLLKQRDVERELEFATQVQLGFLPHEPPHLPGYEFADYYEPAHRVGGDYFDYIRLPNGQVAVAVGDVAGKGVPAALLMARLNASARYHLLSATSAAEALQSLNAEIMTSGLGFRFITLCLAVLDGARHELHLANAGHLPPLLRSGRGPVGPIGQKSSGMPLGISATHSYQELVVPLDVNDTVLLYTDGVTEAMNPEHEIYGRDRLTEALAKGPLAVAELVPYIYDDVERFYQSRAQRDDVCIVAFRRLE</sequence>
<dbReference type="SUPFAM" id="SSF55781">
    <property type="entry name" value="GAF domain-like"/>
    <property type="match status" value="1"/>
</dbReference>
<dbReference type="PROSITE" id="PS50006">
    <property type="entry name" value="FHA_DOMAIN"/>
    <property type="match status" value="1"/>
</dbReference>
<dbReference type="SUPFAM" id="SSF49879">
    <property type="entry name" value="SMAD/FHA domain"/>
    <property type="match status" value="1"/>
</dbReference>
<reference evidence="3" key="1">
    <citation type="journal article" date="2020" name="mSystems">
        <title>Genome- and Community-Level Interaction Insights into Carbon Utilization and Element Cycling Functions of Hydrothermarchaeota in Hydrothermal Sediment.</title>
        <authorList>
            <person name="Zhou Z."/>
            <person name="Liu Y."/>
            <person name="Xu W."/>
            <person name="Pan J."/>
            <person name="Luo Z.H."/>
            <person name="Li M."/>
        </authorList>
    </citation>
    <scope>NUCLEOTIDE SEQUENCE [LARGE SCALE GENOMIC DNA]</scope>
    <source>
        <strain evidence="3">SpSt-508</strain>
    </source>
</reference>
<dbReference type="Gene3D" id="3.60.40.10">
    <property type="entry name" value="PPM-type phosphatase domain"/>
    <property type="match status" value="1"/>
</dbReference>
<protein>
    <submittedName>
        <fullName evidence="3">FHA domain-containing protein</fullName>
    </submittedName>
</protein>
<dbReference type="InterPro" id="IPR052016">
    <property type="entry name" value="Bact_Sigma-Reg"/>
</dbReference>
<dbReference type="InterPro" id="IPR029016">
    <property type="entry name" value="GAF-like_dom_sf"/>
</dbReference>
<comment type="caution">
    <text evidence="3">The sequence shown here is derived from an EMBL/GenBank/DDBJ whole genome shotgun (WGS) entry which is preliminary data.</text>
</comment>
<dbReference type="InterPro" id="IPR036457">
    <property type="entry name" value="PPM-type-like_dom_sf"/>
</dbReference>
<dbReference type="SMART" id="SM00331">
    <property type="entry name" value="PP2C_SIG"/>
    <property type="match status" value="1"/>
</dbReference>
<evidence type="ECO:0000256" key="1">
    <source>
        <dbReference type="ARBA" id="ARBA00022801"/>
    </source>
</evidence>
<dbReference type="SMART" id="SM00240">
    <property type="entry name" value="FHA"/>
    <property type="match status" value="1"/>
</dbReference>
<evidence type="ECO:0000259" key="2">
    <source>
        <dbReference type="PROSITE" id="PS50006"/>
    </source>
</evidence>
<dbReference type="PANTHER" id="PTHR43156">
    <property type="entry name" value="STAGE II SPORULATION PROTEIN E-RELATED"/>
    <property type="match status" value="1"/>
</dbReference>
<organism evidence="3">
    <name type="scientific">Schlesneria paludicola</name>
    <dbReference type="NCBI Taxonomy" id="360056"/>
    <lineage>
        <taxon>Bacteria</taxon>
        <taxon>Pseudomonadati</taxon>
        <taxon>Planctomycetota</taxon>
        <taxon>Planctomycetia</taxon>
        <taxon>Planctomycetales</taxon>
        <taxon>Planctomycetaceae</taxon>
        <taxon>Schlesneria</taxon>
    </lineage>
</organism>